<reference evidence="1 2" key="1">
    <citation type="submission" date="2019-08" db="EMBL/GenBank/DDBJ databases">
        <title>Actinomadura sp. nov. CYP1-5 isolated from mountain soil.</title>
        <authorList>
            <person name="Songsumanus A."/>
            <person name="Kuncharoen N."/>
            <person name="Kudo T."/>
            <person name="Yuki M."/>
            <person name="Igarashi Y."/>
            <person name="Tanasupawat S."/>
        </authorList>
    </citation>
    <scope>NUCLEOTIDE SEQUENCE [LARGE SCALE GENOMIC DNA]</scope>
    <source>
        <strain evidence="1 2">JCM 14158</strain>
    </source>
</reference>
<dbReference type="RefSeq" id="WP_067892854.1">
    <property type="nucleotide sequence ID" value="NZ_VSFG01000001.1"/>
</dbReference>
<gene>
    <name evidence="1" type="ORF">FXF69_00745</name>
</gene>
<name>A0A5D0NU12_9ACTN</name>
<protein>
    <submittedName>
        <fullName evidence="1">Uncharacterized protein</fullName>
    </submittedName>
</protein>
<accession>A0A5D0NU12</accession>
<proteinExistence type="predicted"/>
<keyword evidence="2" id="KW-1185">Reference proteome</keyword>
<evidence type="ECO:0000313" key="2">
    <source>
        <dbReference type="Proteomes" id="UP000323380"/>
    </source>
</evidence>
<evidence type="ECO:0000313" key="1">
    <source>
        <dbReference type="EMBL" id="TYB47819.1"/>
    </source>
</evidence>
<comment type="caution">
    <text evidence="1">The sequence shown here is derived from an EMBL/GenBank/DDBJ whole genome shotgun (WGS) entry which is preliminary data.</text>
</comment>
<dbReference type="EMBL" id="VSFG01000001">
    <property type="protein sequence ID" value="TYB47819.1"/>
    <property type="molecule type" value="Genomic_DNA"/>
</dbReference>
<dbReference type="AlphaFoldDB" id="A0A5D0NU12"/>
<sequence>MSENRWFIPDDPSDITGEERAFANALSDATADLVCPGVWDLLIPAADNDLVTDWLVAALVLHDLPASGEALSLLDFGVHYLNGRIRGSRLHNQTYFLDGRIELDSVGSVEELARLTADWFAWMLRRPVVLKAWLNHNYAYASRYEFADTGQGLVVSYHDGHKPEGQHRMPQAPGGPAPDLIFHIRGDLTLASEPLMLCEQERHGLFPGPWLT</sequence>
<dbReference type="Proteomes" id="UP000323380">
    <property type="component" value="Unassembled WGS sequence"/>
</dbReference>
<organism evidence="1 2">
    <name type="scientific">Actinomadura chibensis</name>
    <dbReference type="NCBI Taxonomy" id="392828"/>
    <lineage>
        <taxon>Bacteria</taxon>
        <taxon>Bacillati</taxon>
        <taxon>Actinomycetota</taxon>
        <taxon>Actinomycetes</taxon>
        <taxon>Streptosporangiales</taxon>
        <taxon>Thermomonosporaceae</taxon>
        <taxon>Actinomadura</taxon>
    </lineage>
</organism>